<feature type="coiled-coil region" evidence="1">
    <location>
        <begin position="106"/>
        <end position="133"/>
    </location>
</feature>
<dbReference type="EMBL" id="FOJG01000002">
    <property type="protein sequence ID" value="SEW51882.1"/>
    <property type="molecule type" value="Genomic_DNA"/>
</dbReference>
<reference evidence="4" key="1">
    <citation type="submission" date="2016-10" db="EMBL/GenBank/DDBJ databases">
        <authorList>
            <person name="Varghese N."/>
            <person name="Submissions S."/>
        </authorList>
    </citation>
    <scope>NUCLEOTIDE SEQUENCE [LARGE SCALE GENOMIC DNA]</scope>
    <source>
        <strain evidence="4">DSM 3695</strain>
    </source>
</reference>
<keyword evidence="1" id="KW-0175">Coiled coil</keyword>
<dbReference type="PROSITE" id="PS50943">
    <property type="entry name" value="HTH_CROC1"/>
    <property type="match status" value="1"/>
</dbReference>
<evidence type="ECO:0000313" key="4">
    <source>
        <dbReference type="Proteomes" id="UP000199310"/>
    </source>
</evidence>
<name>A0A1I0S7S3_9BACT</name>
<sequence>MPNKVHEGKNIKRFREMLGMKQDALAFELGDDWNQKKVSLLEGKETVEQEILEQVAKILKVSPEAIKNFNEEAAINIISNTFSHNQQAGAYIVNNNPTFNPIDKIVQLYDEKIELYERMLASEKEKNELLQGKQPKK</sequence>
<dbReference type="InterPro" id="IPR010982">
    <property type="entry name" value="Lambda_DNA-bd_dom_sf"/>
</dbReference>
<dbReference type="Gene3D" id="1.10.260.40">
    <property type="entry name" value="lambda repressor-like DNA-binding domains"/>
    <property type="match status" value="1"/>
</dbReference>
<proteinExistence type="predicted"/>
<dbReference type="CDD" id="cd00093">
    <property type="entry name" value="HTH_XRE"/>
    <property type="match status" value="1"/>
</dbReference>
<feature type="domain" description="HTH cro/C1-type" evidence="2">
    <location>
        <begin position="11"/>
        <end position="66"/>
    </location>
</feature>
<dbReference type="GO" id="GO:0003677">
    <property type="term" value="F:DNA binding"/>
    <property type="evidence" value="ECO:0007669"/>
    <property type="project" value="InterPro"/>
</dbReference>
<dbReference type="STRING" id="29529.SAMN04488122_4562"/>
<gene>
    <name evidence="3" type="ORF">SAMN04488122_4562</name>
</gene>
<accession>A0A1I0S7S3</accession>
<dbReference type="Proteomes" id="UP000199310">
    <property type="component" value="Unassembled WGS sequence"/>
</dbReference>
<evidence type="ECO:0000313" key="3">
    <source>
        <dbReference type="EMBL" id="SEW51882.1"/>
    </source>
</evidence>
<organism evidence="3 4">
    <name type="scientific">Chitinophaga arvensicola</name>
    <dbReference type="NCBI Taxonomy" id="29529"/>
    <lineage>
        <taxon>Bacteria</taxon>
        <taxon>Pseudomonadati</taxon>
        <taxon>Bacteroidota</taxon>
        <taxon>Chitinophagia</taxon>
        <taxon>Chitinophagales</taxon>
        <taxon>Chitinophagaceae</taxon>
        <taxon>Chitinophaga</taxon>
    </lineage>
</organism>
<evidence type="ECO:0000259" key="2">
    <source>
        <dbReference type="PROSITE" id="PS50943"/>
    </source>
</evidence>
<dbReference type="RefSeq" id="WP_218150413.1">
    <property type="nucleotide sequence ID" value="NZ_FOJG01000002.1"/>
</dbReference>
<dbReference type="SUPFAM" id="SSF47413">
    <property type="entry name" value="lambda repressor-like DNA-binding domains"/>
    <property type="match status" value="1"/>
</dbReference>
<dbReference type="AlphaFoldDB" id="A0A1I0S7S3"/>
<protein>
    <submittedName>
        <fullName evidence="3">Helix-turn-helix domain-containing protein</fullName>
    </submittedName>
</protein>
<dbReference type="InterPro" id="IPR001387">
    <property type="entry name" value="Cro/C1-type_HTH"/>
</dbReference>
<evidence type="ECO:0000256" key="1">
    <source>
        <dbReference type="SAM" id="Coils"/>
    </source>
</evidence>
<keyword evidence="4" id="KW-1185">Reference proteome</keyword>